<comment type="caution">
    <text evidence="3">The sequence shown here is derived from an EMBL/GenBank/DDBJ whole genome shotgun (WGS) entry which is preliminary data.</text>
</comment>
<dbReference type="GO" id="GO:0016491">
    <property type="term" value="F:oxidoreductase activity"/>
    <property type="evidence" value="ECO:0007669"/>
    <property type="project" value="InterPro"/>
</dbReference>
<keyword evidence="4" id="KW-1185">Reference proteome</keyword>
<dbReference type="Pfam" id="PF00881">
    <property type="entry name" value="Nitroreductase"/>
    <property type="match status" value="1"/>
</dbReference>
<evidence type="ECO:0000259" key="1">
    <source>
        <dbReference type="Pfam" id="PF00881"/>
    </source>
</evidence>
<organism evidence="3 4">
    <name type="scientific">Williamsia limnetica</name>
    <dbReference type="NCBI Taxonomy" id="882452"/>
    <lineage>
        <taxon>Bacteria</taxon>
        <taxon>Bacillati</taxon>
        <taxon>Actinomycetota</taxon>
        <taxon>Actinomycetes</taxon>
        <taxon>Mycobacteriales</taxon>
        <taxon>Nocardiaceae</taxon>
        <taxon>Williamsia</taxon>
    </lineage>
</organism>
<evidence type="ECO:0000313" key="3">
    <source>
        <dbReference type="EMBL" id="PYE16801.1"/>
    </source>
</evidence>
<dbReference type="EMBL" id="QJSP01000007">
    <property type="protein sequence ID" value="PYE16801.1"/>
    <property type="molecule type" value="Genomic_DNA"/>
</dbReference>
<dbReference type="PANTHER" id="PTHR43745:SF2">
    <property type="entry name" value="NITROREDUCTASE MJ1384-RELATED"/>
    <property type="match status" value="1"/>
</dbReference>
<dbReference type="NCBIfam" id="TIGR03605">
    <property type="entry name" value="antibiot_sagB"/>
    <property type="match status" value="1"/>
</dbReference>
<evidence type="ECO:0000313" key="4">
    <source>
        <dbReference type="Proteomes" id="UP000247591"/>
    </source>
</evidence>
<dbReference type="InterPro" id="IPR052544">
    <property type="entry name" value="Bacteriocin_Proc_Enz"/>
</dbReference>
<accession>A0A318RV23</accession>
<dbReference type="CDD" id="cd02142">
    <property type="entry name" value="McbC_SagB-like_oxidoreductase"/>
    <property type="match status" value="1"/>
</dbReference>
<evidence type="ECO:0000259" key="2">
    <source>
        <dbReference type="Pfam" id="PF22767"/>
    </source>
</evidence>
<feature type="domain" description="Nitroreductase" evidence="1">
    <location>
        <begin position="266"/>
        <end position="445"/>
    </location>
</feature>
<reference evidence="3 4" key="1">
    <citation type="submission" date="2018-06" db="EMBL/GenBank/DDBJ databases">
        <title>Genomic Encyclopedia of Type Strains, Phase IV (KMG-IV): sequencing the most valuable type-strain genomes for metagenomic binning, comparative biology and taxonomic classification.</title>
        <authorList>
            <person name="Goeker M."/>
        </authorList>
    </citation>
    <scope>NUCLEOTIDE SEQUENCE [LARGE SCALE GENOMIC DNA]</scope>
    <source>
        <strain evidence="3 4">DSM 45521</strain>
    </source>
</reference>
<gene>
    <name evidence="3" type="ORF">DFR67_10741</name>
</gene>
<dbReference type="PANTHER" id="PTHR43745">
    <property type="entry name" value="NITROREDUCTASE MJ1384-RELATED"/>
    <property type="match status" value="1"/>
</dbReference>
<proteinExistence type="predicted"/>
<dbReference type="SUPFAM" id="SSF55469">
    <property type="entry name" value="FMN-dependent nitroreductase-like"/>
    <property type="match status" value="1"/>
</dbReference>
<dbReference type="InterPro" id="IPR054488">
    <property type="entry name" value="ThcOx_dom2"/>
</dbReference>
<name>A0A318RV23_WILLI</name>
<feature type="domain" description="Cyanobactin oxidase ThcOx second" evidence="2">
    <location>
        <begin position="120"/>
        <end position="211"/>
    </location>
</feature>
<dbReference type="RefSeq" id="WP_211325042.1">
    <property type="nucleotide sequence ID" value="NZ_QJSP01000007.1"/>
</dbReference>
<dbReference type="InterPro" id="IPR000415">
    <property type="entry name" value="Nitroreductase-like"/>
</dbReference>
<dbReference type="AlphaFoldDB" id="A0A318RV23"/>
<dbReference type="Proteomes" id="UP000247591">
    <property type="component" value="Unassembled WGS sequence"/>
</dbReference>
<dbReference type="Pfam" id="PF22767">
    <property type="entry name" value="ThcOx"/>
    <property type="match status" value="1"/>
</dbReference>
<protein>
    <submittedName>
        <fullName evidence="3">SagB-type dehydrogenase family enzyme</fullName>
    </submittedName>
</protein>
<dbReference type="Gene3D" id="3.40.109.10">
    <property type="entry name" value="NADH Oxidase"/>
    <property type="match status" value="1"/>
</dbReference>
<dbReference type="InterPro" id="IPR020051">
    <property type="entry name" value="SagB-type_dehydrogenase"/>
</dbReference>
<dbReference type="InterPro" id="IPR029479">
    <property type="entry name" value="Nitroreductase"/>
</dbReference>
<sequence>MTAPAVAGREFAYAFRSGASAMTAPGGVAVLLPAKQRLTGLTPAQIQTLKALGRGQVTLDDLPGGGADPAVTGILNDLVGQGFLTVTMRSAGSDLYTLRPFDTPPPRPPATPHDAALGELSKFAVIHRVEGRCVAEHPLSWCDIEIHDAGVLAVLTGLPGGAALTPQVSAELARDLKWAGFIAQPGTEDSEFTTRSWGAHELWFHRKSTFGVRAKDWGRFGPTKWAAGSYPPLPARKAEYPGPAVALEQADLDELRVTGDALTSAIEDRTSCRDFDTTSAPTLDQLGEFLYRTHRNRTLRVIGDEEFGSRPYPSGGGLYELEVYAVVRQCQGLSAGMYHYDSFDHVLRPVTDIDNPAIDRLLTPSSLTLSGGQLPQIFFVFAARVGRIMWTYEQIPYAVMLKHVGVLTQTMSLVATDMGLGTVAQGYCDTAAFAELAGVDELTECALGSLVLGTPKL</sequence>